<gene>
    <name evidence="4" type="ORF">OU798_15250</name>
</gene>
<dbReference type="AlphaFoldDB" id="A0A9X3J5L9"/>
<evidence type="ECO:0000259" key="3">
    <source>
        <dbReference type="PROSITE" id="PS50977"/>
    </source>
</evidence>
<reference evidence="4" key="1">
    <citation type="submission" date="2022-11" db="EMBL/GenBank/DDBJ databases">
        <title>Marilongibacter aestuarii gen. nov., sp. nov., isolated from tidal flat sediment.</title>
        <authorList>
            <person name="Jiayan W."/>
        </authorList>
    </citation>
    <scope>NUCLEOTIDE SEQUENCE</scope>
    <source>
        <strain evidence="4">Z1-6</strain>
    </source>
</reference>
<dbReference type="PANTHER" id="PTHR43479">
    <property type="entry name" value="ACREF/ENVCD OPERON REPRESSOR-RELATED"/>
    <property type="match status" value="1"/>
</dbReference>
<proteinExistence type="predicted"/>
<dbReference type="InterPro" id="IPR050624">
    <property type="entry name" value="HTH-type_Tx_Regulator"/>
</dbReference>
<dbReference type="Pfam" id="PF00440">
    <property type="entry name" value="TetR_N"/>
    <property type="match status" value="1"/>
</dbReference>
<dbReference type="PRINTS" id="PR00455">
    <property type="entry name" value="HTHTETR"/>
</dbReference>
<sequence length="210" mass="24789">MEEKKRNIIKEAGRMYLKVGIRNVTMDNVATEFAISKKTLYQYFSDKEDLVSHVVDYFLEDLGKNLQKISRGNDNAIDRMFKIREHVAFILKIYNSHIEQDLEKTYPRLYKKVHETKRQRIFSGTIENLNQGIAEGLYREGLETYFIAKLQVGRLLYTLNPHFNVFEEYEVNTLAFFDSMMNYHMHAICTAKGLEYYKKQLTTVQNGDKD</sequence>
<comment type="caution">
    <text evidence="4">The sequence shown here is derived from an EMBL/GenBank/DDBJ whole genome shotgun (WGS) entry which is preliminary data.</text>
</comment>
<dbReference type="SUPFAM" id="SSF46689">
    <property type="entry name" value="Homeodomain-like"/>
    <property type="match status" value="1"/>
</dbReference>
<dbReference type="PANTHER" id="PTHR43479:SF11">
    <property type="entry name" value="ACREF_ENVCD OPERON REPRESSOR-RELATED"/>
    <property type="match status" value="1"/>
</dbReference>
<dbReference type="EMBL" id="JAPOHD010000029">
    <property type="protein sequence ID" value="MCY1721709.1"/>
    <property type="molecule type" value="Genomic_DNA"/>
</dbReference>
<evidence type="ECO:0000256" key="1">
    <source>
        <dbReference type="ARBA" id="ARBA00023125"/>
    </source>
</evidence>
<evidence type="ECO:0000313" key="5">
    <source>
        <dbReference type="Proteomes" id="UP001145087"/>
    </source>
</evidence>
<feature type="DNA-binding region" description="H-T-H motif" evidence="2">
    <location>
        <begin position="25"/>
        <end position="44"/>
    </location>
</feature>
<protein>
    <submittedName>
        <fullName evidence="4">TetR/AcrR family transcriptional regulator</fullName>
    </submittedName>
</protein>
<organism evidence="4 5">
    <name type="scientific">Draconibacterium aestuarii</name>
    <dbReference type="NCBI Taxonomy" id="2998507"/>
    <lineage>
        <taxon>Bacteria</taxon>
        <taxon>Pseudomonadati</taxon>
        <taxon>Bacteroidota</taxon>
        <taxon>Bacteroidia</taxon>
        <taxon>Marinilabiliales</taxon>
        <taxon>Prolixibacteraceae</taxon>
        <taxon>Draconibacterium</taxon>
    </lineage>
</organism>
<dbReference type="Gene3D" id="1.10.357.10">
    <property type="entry name" value="Tetracycline Repressor, domain 2"/>
    <property type="match status" value="1"/>
</dbReference>
<evidence type="ECO:0000256" key="2">
    <source>
        <dbReference type="PROSITE-ProRule" id="PRU00335"/>
    </source>
</evidence>
<dbReference type="PROSITE" id="PS50977">
    <property type="entry name" value="HTH_TETR_2"/>
    <property type="match status" value="1"/>
</dbReference>
<dbReference type="InterPro" id="IPR001647">
    <property type="entry name" value="HTH_TetR"/>
</dbReference>
<dbReference type="GO" id="GO:0003677">
    <property type="term" value="F:DNA binding"/>
    <property type="evidence" value="ECO:0007669"/>
    <property type="project" value="UniProtKB-UniRule"/>
</dbReference>
<dbReference type="RefSeq" id="WP_343334037.1">
    <property type="nucleotide sequence ID" value="NZ_JAPOHD010000029.1"/>
</dbReference>
<keyword evidence="1 2" id="KW-0238">DNA-binding</keyword>
<dbReference type="InterPro" id="IPR009057">
    <property type="entry name" value="Homeodomain-like_sf"/>
</dbReference>
<feature type="domain" description="HTH tetR-type" evidence="3">
    <location>
        <begin position="2"/>
        <end position="62"/>
    </location>
</feature>
<dbReference type="Proteomes" id="UP001145087">
    <property type="component" value="Unassembled WGS sequence"/>
</dbReference>
<evidence type="ECO:0000313" key="4">
    <source>
        <dbReference type="EMBL" id="MCY1721709.1"/>
    </source>
</evidence>
<name>A0A9X3J5L9_9BACT</name>
<accession>A0A9X3J5L9</accession>
<keyword evidence="5" id="KW-1185">Reference proteome</keyword>